<dbReference type="PROSITE" id="PS50977">
    <property type="entry name" value="HTH_TETR_2"/>
    <property type="match status" value="1"/>
</dbReference>
<name>A0ABU5E9Y3_9PROT</name>
<dbReference type="PANTHER" id="PTHR47506">
    <property type="entry name" value="TRANSCRIPTIONAL REGULATORY PROTEIN"/>
    <property type="match status" value="1"/>
</dbReference>
<dbReference type="InterPro" id="IPR001647">
    <property type="entry name" value="HTH_TetR"/>
</dbReference>
<reference evidence="6 7" key="1">
    <citation type="journal article" date="2016" name="Antonie Van Leeuwenhoek">
        <title>Dongia soli sp. nov., isolated from soil from Dokdo, Korea.</title>
        <authorList>
            <person name="Kim D.U."/>
            <person name="Lee H."/>
            <person name="Kim H."/>
            <person name="Kim S.G."/>
            <person name="Ka J.O."/>
        </authorList>
    </citation>
    <scope>NUCLEOTIDE SEQUENCE [LARGE SCALE GENOMIC DNA]</scope>
    <source>
        <strain evidence="6 7">D78</strain>
    </source>
</reference>
<gene>
    <name evidence="6" type="ORF">SMD27_09865</name>
</gene>
<evidence type="ECO:0000259" key="5">
    <source>
        <dbReference type="PROSITE" id="PS50977"/>
    </source>
</evidence>
<evidence type="ECO:0000313" key="6">
    <source>
        <dbReference type="EMBL" id="MDY0883150.1"/>
    </source>
</evidence>
<keyword evidence="1" id="KW-0805">Transcription regulation</keyword>
<dbReference type="Proteomes" id="UP001279642">
    <property type="component" value="Unassembled WGS sequence"/>
</dbReference>
<dbReference type="Pfam" id="PF16925">
    <property type="entry name" value="TetR_C_13"/>
    <property type="match status" value="1"/>
</dbReference>
<dbReference type="InterPro" id="IPR036271">
    <property type="entry name" value="Tet_transcr_reg_TetR-rel_C_sf"/>
</dbReference>
<keyword evidence="3" id="KW-0804">Transcription</keyword>
<dbReference type="Pfam" id="PF00440">
    <property type="entry name" value="TetR_N"/>
    <property type="match status" value="1"/>
</dbReference>
<dbReference type="SUPFAM" id="SSF48498">
    <property type="entry name" value="Tetracyclin repressor-like, C-terminal domain"/>
    <property type="match status" value="1"/>
</dbReference>
<accession>A0ABU5E9Y3</accession>
<dbReference type="PANTHER" id="PTHR47506:SF6">
    <property type="entry name" value="HTH-TYPE TRANSCRIPTIONAL REPRESSOR NEMR"/>
    <property type="match status" value="1"/>
</dbReference>
<evidence type="ECO:0000256" key="3">
    <source>
        <dbReference type="ARBA" id="ARBA00023163"/>
    </source>
</evidence>
<dbReference type="RefSeq" id="WP_320508195.1">
    <property type="nucleotide sequence ID" value="NZ_JAXCLW010000002.1"/>
</dbReference>
<organism evidence="6 7">
    <name type="scientific">Dongia soli</name>
    <dbReference type="NCBI Taxonomy" id="600628"/>
    <lineage>
        <taxon>Bacteria</taxon>
        <taxon>Pseudomonadati</taxon>
        <taxon>Pseudomonadota</taxon>
        <taxon>Alphaproteobacteria</taxon>
        <taxon>Rhodospirillales</taxon>
        <taxon>Dongiaceae</taxon>
        <taxon>Dongia</taxon>
    </lineage>
</organism>
<evidence type="ECO:0000256" key="1">
    <source>
        <dbReference type="ARBA" id="ARBA00023015"/>
    </source>
</evidence>
<dbReference type="EMBL" id="JAXCLW010000002">
    <property type="protein sequence ID" value="MDY0883150.1"/>
    <property type="molecule type" value="Genomic_DNA"/>
</dbReference>
<evidence type="ECO:0000256" key="4">
    <source>
        <dbReference type="PROSITE-ProRule" id="PRU00335"/>
    </source>
</evidence>
<dbReference type="PRINTS" id="PR00455">
    <property type="entry name" value="HTHTETR"/>
</dbReference>
<sequence length="200" mass="22183">MSISAATPNARRNILETAQRIMASKGFSAVGLNEILIAASVPKGSFYHYFSSKDAFGEALLRHYFEDYLAELDETLSQPGLDMAQRLMVYWQHWQDTQERFDFQGKCLAVKLGAEVADLSDAMRLALKSGTVAIIDRLTSAIEAGIAERSLAVEDNPHQIAQTLYHIWLGASLMAKITRSAGPFQTARAATRQLLHLPER</sequence>
<protein>
    <submittedName>
        <fullName evidence="6">TetR/AcrR family transcriptional regulator</fullName>
    </submittedName>
</protein>
<dbReference type="InterPro" id="IPR011075">
    <property type="entry name" value="TetR_C"/>
</dbReference>
<feature type="DNA-binding region" description="H-T-H motif" evidence="4">
    <location>
        <begin position="31"/>
        <end position="50"/>
    </location>
</feature>
<dbReference type="InterPro" id="IPR009057">
    <property type="entry name" value="Homeodomain-like_sf"/>
</dbReference>
<dbReference type="Gene3D" id="1.10.357.10">
    <property type="entry name" value="Tetracycline Repressor, domain 2"/>
    <property type="match status" value="1"/>
</dbReference>
<proteinExistence type="predicted"/>
<dbReference type="SUPFAM" id="SSF46689">
    <property type="entry name" value="Homeodomain-like"/>
    <property type="match status" value="1"/>
</dbReference>
<keyword evidence="2 4" id="KW-0238">DNA-binding</keyword>
<feature type="domain" description="HTH tetR-type" evidence="5">
    <location>
        <begin position="8"/>
        <end position="68"/>
    </location>
</feature>
<keyword evidence="7" id="KW-1185">Reference proteome</keyword>
<evidence type="ECO:0000256" key="2">
    <source>
        <dbReference type="ARBA" id="ARBA00023125"/>
    </source>
</evidence>
<comment type="caution">
    <text evidence="6">The sequence shown here is derived from an EMBL/GenBank/DDBJ whole genome shotgun (WGS) entry which is preliminary data.</text>
</comment>
<evidence type="ECO:0000313" key="7">
    <source>
        <dbReference type="Proteomes" id="UP001279642"/>
    </source>
</evidence>